<dbReference type="EMBL" id="JACHMO010000001">
    <property type="protein sequence ID" value="MBB5808938.1"/>
    <property type="molecule type" value="Genomic_DNA"/>
</dbReference>
<sequence>MAPTVKVITLAAAITTTVGATARHKDRDPSRRNTVLPNASARR</sequence>
<evidence type="ECO:0000313" key="3">
    <source>
        <dbReference type="Proteomes" id="UP000552097"/>
    </source>
</evidence>
<protein>
    <submittedName>
        <fullName evidence="2">Uncharacterized protein</fullName>
    </submittedName>
</protein>
<reference evidence="2 3" key="1">
    <citation type="submission" date="2020-08" db="EMBL/GenBank/DDBJ databases">
        <title>Sequencing the genomes of 1000 actinobacteria strains.</title>
        <authorList>
            <person name="Klenk H.-P."/>
        </authorList>
    </citation>
    <scope>NUCLEOTIDE SEQUENCE [LARGE SCALE GENOMIC DNA]</scope>
    <source>
        <strain evidence="2 3">DSM 45486</strain>
    </source>
</reference>
<dbReference type="AlphaFoldDB" id="A0A7W9HUY5"/>
<proteinExistence type="predicted"/>
<organism evidence="2 3">
    <name type="scientific">Saccharothrix ecbatanensis</name>
    <dbReference type="NCBI Taxonomy" id="1105145"/>
    <lineage>
        <taxon>Bacteria</taxon>
        <taxon>Bacillati</taxon>
        <taxon>Actinomycetota</taxon>
        <taxon>Actinomycetes</taxon>
        <taxon>Pseudonocardiales</taxon>
        <taxon>Pseudonocardiaceae</taxon>
        <taxon>Saccharothrix</taxon>
    </lineage>
</organism>
<comment type="caution">
    <text evidence="2">The sequence shown here is derived from an EMBL/GenBank/DDBJ whole genome shotgun (WGS) entry which is preliminary data.</text>
</comment>
<keyword evidence="3" id="KW-1185">Reference proteome</keyword>
<dbReference type="RefSeq" id="WP_281392023.1">
    <property type="nucleotide sequence ID" value="NZ_JACHMO010000001.1"/>
</dbReference>
<dbReference type="Proteomes" id="UP000552097">
    <property type="component" value="Unassembled WGS sequence"/>
</dbReference>
<gene>
    <name evidence="2" type="ORF">F4560_008706</name>
</gene>
<accession>A0A7W9HUY5</accession>
<name>A0A7W9HUY5_9PSEU</name>
<evidence type="ECO:0000313" key="2">
    <source>
        <dbReference type="EMBL" id="MBB5808938.1"/>
    </source>
</evidence>
<feature type="region of interest" description="Disordered" evidence="1">
    <location>
        <begin position="18"/>
        <end position="43"/>
    </location>
</feature>
<evidence type="ECO:0000256" key="1">
    <source>
        <dbReference type="SAM" id="MobiDB-lite"/>
    </source>
</evidence>